<name>A0A834MMT5_VESGE</name>
<evidence type="ECO:0000313" key="3">
    <source>
        <dbReference type="Proteomes" id="UP000617340"/>
    </source>
</evidence>
<organism evidence="2 3">
    <name type="scientific">Vespula germanica</name>
    <name type="common">German yellow jacket</name>
    <name type="synonym">Paravespula germanica</name>
    <dbReference type="NCBI Taxonomy" id="30212"/>
    <lineage>
        <taxon>Eukaryota</taxon>
        <taxon>Metazoa</taxon>
        <taxon>Ecdysozoa</taxon>
        <taxon>Arthropoda</taxon>
        <taxon>Hexapoda</taxon>
        <taxon>Insecta</taxon>
        <taxon>Pterygota</taxon>
        <taxon>Neoptera</taxon>
        <taxon>Endopterygota</taxon>
        <taxon>Hymenoptera</taxon>
        <taxon>Apocrita</taxon>
        <taxon>Aculeata</taxon>
        <taxon>Vespoidea</taxon>
        <taxon>Vespidae</taxon>
        <taxon>Vespinae</taxon>
        <taxon>Vespula</taxon>
    </lineage>
</organism>
<accession>A0A834MMT5</accession>
<evidence type="ECO:0000256" key="1">
    <source>
        <dbReference type="SAM" id="MobiDB-lite"/>
    </source>
</evidence>
<dbReference type="EMBL" id="JACSDZ010000025">
    <property type="protein sequence ID" value="KAF7379292.1"/>
    <property type="molecule type" value="Genomic_DNA"/>
</dbReference>
<gene>
    <name evidence="2" type="ORF">HZH68_017137</name>
</gene>
<sequence>MEQSNGIDRKFLGDSETLTSCACCTFHCTRLNIVVVVDDDDDDDDVDDDDYDYDDDYDDYDDYDEDDEDDEDDQSLLPPRRASISGFAQAARSKPDRDNNANCHPWPAYRVPDLQFALFRT</sequence>
<evidence type="ECO:0000313" key="2">
    <source>
        <dbReference type="EMBL" id="KAF7379292.1"/>
    </source>
</evidence>
<reference evidence="2" key="1">
    <citation type="journal article" date="2020" name="G3 (Bethesda)">
        <title>High-Quality Assemblies for Three Invasive Social Wasps from the &lt;i&gt;Vespula&lt;/i&gt; Genus.</title>
        <authorList>
            <person name="Harrop T.W.R."/>
            <person name="Guhlin J."/>
            <person name="McLaughlin G.M."/>
            <person name="Permina E."/>
            <person name="Stockwell P."/>
            <person name="Gilligan J."/>
            <person name="Le Lec M.F."/>
            <person name="Gruber M.A.M."/>
            <person name="Quinn O."/>
            <person name="Lovegrove M."/>
            <person name="Duncan E.J."/>
            <person name="Remnant E.J."/>
            <person name="Van Eeckhoven J."/>
            <person name="Graham B."/>
            <person name="Knapp R.A."/>
            <person name="Langford K.W."/>
            <person name="Kronenberg Z."/>
            <person name="Press M.O."/>
            <person name="Eacker S.M."/>
            <person name="Wilson-Rankin E.E."/>
            <person name="Purcell J."/>
            <person name="Lester P.J."/>
            <person name="Dearden P.K."/>
        </authorList>
    </citation>
    <scope>NUCLEOTIDE SEQUENCE</scope>
    <source>
        <strain evidence="2">Linc-1</strain>
    </source>
</reference>
<dbReference type="Proteomes" id="UP000617340">
    <property type="component" value="Unassembled WGS sequence"/>
</dbReference>
<protein>
    <submittedName>
        <fullName evidence="2">Uncharacterized protein</fullName>
    </submittedName>
</protein>
<keyword evidence="3" id="KW-1185">Reference proteome</keyword>
<comment type="caution">
    <text evidence="2">The sequence shown here is derived from an EMBL/GenBank/DDBJ whole genome shotgun (WGS) entry which is preliminary data.</text>
</comment>
<dbReference type="AlphaFoldDB" id="A0A834MMT5"/>
<feature type="compositionally biased region" description="Acidic residues" evidence="1">
    <location>
        <begin position="39"/>
        <end position="74"/>
    </location>
</feature>
<proteinExistence type="predicted"/>
<feature type="region of interest" description="Disordered" evidence="1">
    <location>
        <begin position="39"/>
        <end position="107"/>
    </location>
</feature>